<keyword evidence="3" id="KW-1185">Reference proteome</keyword>
<feature type="region of interest" description="Disordered" evidence="1">
    <location>
        <begin position="74"/>
        <end position="96"/>
    </location>
</feature>
<dbReference type="RefSeq" id="WP_085476544.1">
    <property type="nucleotide sequence ID" value="NZ_FXBM01000002.1"/>
</dbReference>
<protein>
    <submittedName>
        <fullName evidence="2">Uncharacterized protein</fullName>
    </submittedName>
</protein>
<proteinExistence type="predicted"/>
<feature type="region of interest" description="Disordered" evidence="1">
    <location>
        <begin position="1"/>
        <end position="22"/>
    </location>
</feature>
<evidence type="ECO:0000256" key="1">
    <source>
        <dbReference type="SAM" id="MobiDB-lite"/>
    </source>
</evidence>
<gene>
    <name evidence="2" type="ORF">SAMN06295885_2086</name>
</gene>
<dbReference type="Proteomes" id="UP000193711">
    <property type="component" value="Unassembled WGS sequence"/>
</dbReference>
<dbReference type="STRING" id="1891671.SAMN06295885_2086"/>
<dbReference type="EMBL" id="FXBM01000002">
    <property type="protein sequence ID" value="SMH42886.1"/>
    <property type="molecule type" value="Genomic_DNA"/>
</dbReference>
<dbReference type="AlphaFoldDB" id="A0A1X7NX74"/>
<feature type="compositionally biased region" description="Basic and acidic residues" evidence="1">
    <location>
        <begin position="79"/>
        <end position="89"/>
    </location>
</feature>
<sequence length="96" mass="10220">MAALISTTPAPAEQKARSGATTPLSITARSAHTGRLRLLGEETAREARFWASYDSAPTSATAWADATTTAWRSPAAAARAERDIDRWNDEGGSDPF</sequence>
<name>A0A1X7NX74_9MICO</name>
<evidence type="ECO:0000313" key="3">
    <source>
        <dbReference type="Proteomes" id="UP000193711"/>
    </source>
</evidence>
<organism evidence="2 3">
    <name type="scientific">Rathayibacter oskolensis</name>
    <dbReference type="NCBI Taxonomy" id="1891671"/>
    <lineage>
        <taxon>Bacteria</taxon>
        <taxon>Bacillati</taxon>
        <taxon>Actinomycetota</taxon>
        <taxon>Actinomycetes</taxon>
        <taxon>Micrococcales</taxon>
        <taxon>Microbacteriaceae</taxon>
        <taxon>Rathayibacter</taxon>
    </lineage>
</organism>
<evidence type="ECO:0000313" key="2">
    <source>
        <dbReference type="EMBL" id="SMH42886.1"/>
    </source>
</evidence>
<accession>A0A1X7NX74</accession>
<reference evidence="3" key="1">
    <citation type="submission" date="2017-04" db="EMBL/GenBank/DDBJ databases">
        <authorList>
            <person name="Varghese N."/>
            <person name="Submissions S."/>
        </authorList>
    </citation>
    <scope>NUCLEOTIDE SEQUENCE [LARGE SCALE GENOMIC DNA]</scope>
    <source>
        <strain evidence="3">VKM Ac-2121</strain>
    </source>
</reference>